<reference evidence="3 4" key="1">
    <citation type="submission" date="2019-04" db="EMBL/GenBank/DDBJ databases">
        <title>Streptomyces piniterrae sp. nov., a heliquinomycin-producing actinomycete isolated from rhizosphere soil of Pinus yunnanensis.</title>
        <authorList>
            <person name="Zhuang X."/>
            <person name="Zhao J."/>
        </authorList>
    </citation>
    <scope>NUCLEOTIDE SEQUENCE [LARGE SCALE GENOMIC DNA]</scope>
    <source>
        <strain evidence="4">jys28</strain>
    </source>
</reference>
<name>A0A4U0NIJ1_9ACTN</name>
<dbReference type="AlphaFoldDB" id="A0A4U0NIJ1"/>
<keyword evidence="1" id="KW-0560">Oxidoreductase</keyword>
<evidence type="ECO:0000259" key="2">
    <source>
        <dbReference type="PROSITE" id="PS51471"/>
    </source>
</evidence>
<dbReference type="RefSeq" id="WP_136740011.1">
    <property type="nucleotide sequence ID" value="NZ_SUMB01000004.1"/>
</dbReference>
<accession>A0A4U0NIJ1</accession>
<gene>
    <name evidence="3" type="ORF">FCH28_12810</name>
</gene>
<sequence>MSELVDLETYPVDALDGEPGQALLNRARAEFNRTSLTVLGGFLVPQAVARVVTRVREDAGTLGYRFRGANNVFLGTAAEAGGAAGDADGAAGSAQLGRTHTKSTLAYDRIDPGSPLRALYHWEPLLKFVSAVVGRPVFRSADPLGAMTIHVHHERDEQDWHFDVSEYTIVLHLLAPEKGGVLEYVPRSRAAVEQDRDALRAIAAGERHSLTRDLVTTPGTLVLHSGRVSLHRVTPVSGPTPRISATLSYNSVPGGLLNSYTRSLYFGRTG</sequence>
<dbReference type="GO" id="GO:0016491">
    <property type="term" value="F:oxidoreductase activity"/>
    <property type="evidence" value="ECO:0007669"/>
    <property type="project" value="UniProtKB-KW"/>
</dbReference>
<evidence type="ECO:0000313" key="4">
    <source>
        <dbReference type="Proteomes" id="UP000308697"/>
    </source>
</evidence>
<keyword evidence="1" id="KW-0408">Iron</keyword>
<organism evidence="3 4">
    <name type="scientific">Streptomyces piniterrae</name>
    <dbReference type="NCBI Taxonomy" id="2571125"/>
    <lineage>
        <taxon>Bacteria</taxon>
        <taxon>Bacillati</taxon>
        <taxon>Actinomycetota</taxon>
        <taxon>Actinomycetes</taxon>
        <taxon>Kitasatosporales</taxon>
        <taxon>Streptomycetaceae</taxon>
        <taxon>Streptomyces</taxon>
    </lineage>
</organism>
<dbReference type="InterPro" id="IPR005123">
    <property type="entry name" value="Oxoglu/Fe-dep_dioxygenase_dom"/>
</dbReference>
<protein>
    <recommendedName>
        <fullName evidence="2">Fe2OG dioxygenase domain-containing protein</fullName>
    </recommendedName>
</protein>
<dbReference type="PROSITE" id="PS51471">
    <property type="entry name" value="FE2OG_OXY"/>
    <property type="match status" value="1"/>
</dbReference>
<keyword evidence="1" id="KW-0479">Metal-binding</keyword>
<dbReference type="Gene3D" id="2.60.120.620">
    <property type="entry name" value="q2cbj1_9rhob like domain"/>
    <property type="match status" value="1"/>
</dbReference>
<dbReference type="OrthoDB" id="9798229at2"/>
<comment type="caution">
    <text evidence="3">The sequence shown here is derived from an EMBL/GenBank/DDBJ whole genome shotgun (WGS) entry which is preliminary data.</text>
</comment>
<keyword evidence="4" id="KW-1185">Reference proteome</keyword>
<evidence type="ECO:0000256" key="1">
    <source>
        <dbReference type="RuleBase" id="RU003682"/>
    </source>
</evidence>
<dbReference type="Proteomes" id="UP000308697">
    <property type="component" value="Unassembled WGS sequence"/>
</dbReference>
<dbReference type="GO" id="GO:0046872">
    <property type="term" value="F:metal ion binding"/>
    <property type="evidence" value="ECO:0007669"/>
    <property type="project" value="UniProtKB-KW"/>
</dbReference>
<dbReference type="InterPro" id="IPR056470">
    <property type="entry name" value="BesD/HalB-like"/>
</dbReference>
<evidence type="ECO:0000313" key="3">
    <source>
        <dbReference type="EMBL" id="TJZ54085.1"/>
    </source>
</evidence>
<dbReference type="Pfam" id="PF23169">
    <property type="entry name" value="HalD"/>
    <property type="match status" value="1"/>
</dbReference>
<proteinExistence type="inferred from homology"/>
<feature type="domain" description="Fe2OG dioxygenase" evidence="2">
    <location>
        <begin position="142"/>
        <end position="251"/>
    </location>
</feature>
<dbReference type="EMBL" id="SUMB01000004">
    <property type="protein sequence ID" value="TJZ54085.1"/>
    <property type="molecule type" value="Genomic_DNA"/>
</dbReference>
<dbReference type="SUPFAM" id="SSF51197">
    <property type="entry name" value="Clavaminate synthase-like"/>
    <property type="match status" value="1"/>
</dbReference>
<comment type="similarity">
    <text evidence="1">Belongs to the iron/ascorbate-dependent oxidoreductase family.</text>
</comment>